<organism evidence="3 4">
    <name type="scientific">Sandaracinus amylolyticus</name>
    <dbReference type="NCBI Taxonomy" id="927083"/>
    <lineage>
        <taxon>Bacteria</taxon>
        <taxon>Pseudomonadati</taxon>
        <taxon>Myxococcota</taxon>
        <taxon>Polyangia</taxon>
        <taxon>Polyangiales</taxon>
        <taxon>Sandaracinaceae</taxon>
        <taxon>Sandaracinus</taxon>
    </lineage>
</organism>
<keyword evidence="4" id="KW-1185">Reference proteome</keyword>
<dbReference type="EMBL" id="CP011125">
    <property type="protein sequence ID" value="AKF03019.1"/>
    <property type="molecule type" value="Genomic_DNA"/>
</dbReference>
<evidence type="ECO:0000313" key="3">
    <source>
        <dbReference type="EMBL" id="AKF03019.1"/>
    </source>
</evidence>
<feature type="region of interest" description="Disordered" evidence="1">
    <location>
        <begin position="1"/>
        <end position="20"/>
    </location>
</feature>
<dbReference type="PANTHER" id="PTHR34606:SF15">
    <property type="entry name" value="BON DOMAIN-CONTAINING PROTEIN"/>
    <property type="match status" value="1"/>
</dbReference>
<protein>
    <submittedName>
        <fullName evidence="3">Putative osmotically inducible sensory protein</fullName>
    </submittedName>
</protein>
<proteinExistence type="predicted"/>
<evidence type="ECO:0000313" key="4">
    <source>
        <dbReference type="Proteomes" id="UP000034883"/>
    </source>
</evidence>
<dbReference type="RefSeq" id="WP_053230500.1">
    <property type="nucleotide sequence ID" value="NZ_CP011125.1"/>
</dbReference>
<dbReference type="AlphaFoldDB" id="A0A0F6SD88"/>
<dbReference type="Proteomes" id="UP000034883">
    <property type="component" value="Chromosome"/>
</dbReference>
<dbReference type="KEGG" id="samy:DB32_000168"/>
<evidence type="ECO:0000259" key="2">
    <source>
        <dbReference type="PROSITE" id="PS50914"/>
    </source>
</evidence>
<dbReference type="PANTHER" id="PTHR34606">
    <property type="entry name" value="BON DOMAIN-CONTAINING PROTEIN"/>
    <property type="match status" value="1"/>
</dbReference>
<feature type="domain" description="BON" evidence="2">
    <location>
        <begin position="19"/>
        <end position="87"/>
    </location>
</feature>
<name>A0A0F6SD88_9BACT</name>
<accession>A0A0F6SD88</accession>
<dbReference type="OrthoDB" id="680465at2"/>
<dbReference type="STRING" id="927083.DB32_000168"/>
<reference evidence="3 4" key="1">
    <citation type="submission" date="2015-03" db="EMBL/GenBank/DDBJ databases">
        <title>Genome assembly of Sandaracinus amylolyticus DSM 53668.</title>
        <authorList>
            <person name="Sharma G."/>
            <person name="Subramanian S."/>
        </authorList>
    </citation>
    <scope>NUCLEOTIDE SEQUENCE [LARGE SCALE GENOMIC DNA]</scope>
    <source>
        <strain evidence="3 4">DSM 53668</strain>
    </source>
</reference>
<dbReference type="Gene3D" id="3.30.1340.30">
    <property type="match status" value="1"/>
</dbReference>
<dbReference type="InterPro" id="IPR051686">
    <property type="entry name" value="Lipoprotein_DolP"/>
</dbReference>
<gene>
    <name evidence="3" type="ORF">DB32_000168</name>
</gene>
<feature type="compositionally biased region" description="Basic residues" evidence="1">
    <location>
        <begin position="1"/>
        <end position="11"/>
    </location>
</feature>
<dbReference type="InterPro" id="IPR007055">
    <property type="entry name" value="BON_dom"/>
</dbReference>
<dbReference type="Pfam" id="PF04972">
    <property type="entry name" value="BON"/>
    <property type="match status" value="1"/>
</dbReference>
<feature type="region of interest" description="Disordered" evidence="1">
    <location>
        <begin position="90"/>
        <end position="111"/>
    </location>
</feature>
<sequence>MRFGLGRRHPSGPRGFRRSDERIHDEVCTRLAMDPWIDASELEVHVRGGEVLLEGEVDTREQRWHAEDLAWSVLGVEDVLTRVRVRGLVPGRPPVAPRAHDEPLREPVMTEPAYPSRLSSFRTGLEWSGVGRRPRDW</sequence>
<evidence type="ECO:0000256" key="1">
    <source>
        <dbReference type="SAM" id="MobiDB-lite"/>
    </source>
</evidence>
<dbReference type="PROSITE" id="PS50914">
    <property type="entry name" value="BON"/>
    <property type="match status" value="1"/>
</dbReference>